<dbReference type="EMBL" id="CP002656">
    <property type="protein sequence ID" value="AEB95994.1"/>
    <property type="molecule type" value="Genomic_DNA"/>
</dbReference>
<protein>
    <submittedName>
        <fullName evidence="1">Uncharacterized protein</fullName>
    </submittedName>
</protein>
<dbReference type="STRING" id="1006006.Mcup_1892"/>
<dbReference type="AlphaFoldDB" id="F4G1A7"/>
<evidence type="ECO:0000313" key="1">
    <source>
        <dbReference type="EMBL" id="AEB95994.1"/>
    </source>
</evidence>
<dbReference type="Proteomes" id="UP000007812">
    <property type="component" value="Chromosome"/>
</dbReference>
<evidence type="ECO:0000313" key="2">
    <source>
        <dbReference type="Proteomes" id="UP000007812"/>
    </source>
</evidence>
<gene>
    <name evidence="1" type="ordered locus">Mcup_1892</name>
</gene>
<organism evidence="1 2">
    <name type="scientific">Metallosphaera cuprina (strain Ar-4)</name>
    <dbReference type="NCBI Taxonomy" id="1006006"/>
    <lineage>
        <taxon>Archaea</taxon>
        <taxon>Thermoproteota</taxon>
        <taxon>Thermoprotei</taxon>
        <taxon>Sulfolobales</taxon>
        <taxon>Sulfolobaceae</taxon>
        <taxon>Metallosphaera</taxon>
    </lineage>
</organism>
<keyword evidence="2" id="KW-1185">Reference proteome</keyword>
<dbReference type="HOGENOM" id="CLU_3338408_0_0_2"/>
<accession>F4G1A7</accession>
<reference evidence="1 2" key="1">
    <citation type="journal article" date="2011" name="J. Bacteriol.">
        <title>Complete genome sequence of Metallosphaera cuprina, a metal sulfide-oxidizing archaeon from a hot spring.</title>
        <authorList>
            <person name="Liu L.J."/>
            <person name="You X.Y."/>
            <person name="Zheng H."/>
            <person name="Wang S."/>
            <person name="Jiang C.Y."/>
            <person name="Liu S.J."/>
        </authorList>
    </citation>
    <scope>NUCLEOTIDE SEQUENCE [LARGE SCALE GENOMIC DNA]</scope>
    <source>
        <strain evidence="1 2">Ar-4</strain>
    </source>
</reference>
<sequence length="37" mass="4114">MYISDKGWKFIQSNPNLILHIVKVGISEGRLGVESPS</sequence>
<proteinExistence type="predicted"/>
<dbReference type="KEGG" id="mcn:Mcup_1892"/>
<name>F4G1A7_METCR</name>
<dbReference type="PATRIC" id="fig|1006006.8.peg.1896"/>